<proteinExistence type="predicted"/>
<reference evidence="1 2" key="1">
    <citation type="journal article" date="2019" name="Environ. Microbiol.">
        <title>At the nexus of three kingdoms: the genome of the mycorrhizal fungus Gigaspora margarita provides insights into plant, endobacterial and fungal interactions.</title>
        <authorList>
            <person name="Venice F."/>
            <person name="Ghignone S."/>
            <person name="Salvioli di Fossalunga A."/>
            <person name="Amselem J."/>
            <person name="Novero M."/>
            <person name="Xianan X."/>
            <person name="Sedzielewska Toro K."/>
            <person name="Morin E."/>
            <person name="Lipzen A."/>
            <person name="Grigoriev I.V."/>
            <person name="Henrissat B."/>
            <person name="Martin F.M."/>
            <person name="Bonfante P."/>
        </authorList>
    </citation>
    <scope>NUCLEOTIDE SEQUENCE [LARGE SCALE GENOMIC DNA]</scope>
    <source>
        <strain evidence="1 2">BEG34</strain>
    </source>
</reference>
<comment type="caution">
    <text evidence="1">The sequence shown here is derived from an EMBL/GenBank/DDBJ whole genome shotgun (WGS) entry which is preliminary data.</text>
</comment>
<protein>
    <submittedName>
        <fullName evidence="1">Uncharacterized protein</fullName>
    </submittedName>
</protein>
<organism evidence="1 2">
    <name type="scientific">Gigaspora margarita</name>
    <dbReference type="NCBI Taxonomy" id="4874"/>
    <lineage>
        <taxon>Eukaryota</taxon>
        <taxon>Fungi</taxon>
        <taxon>Fungi incertae sedis</taxon>
        <taxon>Mucoromycota</taxon>
        <taxon>Glomeromycotina</taxon>
        <taxon>Glomeromycetes</taxon>
        <taxon>Diversisporales</taxon>
        <taxon>Gigasporaceae</taxon>
        <taxon>Gigaspora</taxon>
    </lineage>
</organism>
<dbReference type="AlphaFoldDB" id="A0A8H4AS46"/>
<dbReference type="EMBL" id="WTPW01000280">
    <property type="protein sequence ID" value="KAF0527396.1"/>
    <property type="molecule type" value="Genomic_DNA"/>
</dbReference>
<evidence type="ECO:0000313" key="1">
    <source>
        <dbReference type="EMBL" id="KAF0527396.1"/>
    </source>
</evidence>
<gene>
    <name evidence="1" type="ORF">F8M41_013700</name>
</gene>
<keyword evidence="2" id="KW-1185">Reference proteome</keyword>
<accession>A0A8H4AS46</accession>
<dbReference type="Proteomes" id="UP000439903">
    <property type="component" value="Unassembled WGS sequence"/>
</dbReference>
<name>A0A8H4AS46_GIGMA</name>
<sequence length="110" mass="12838">MKAVDINLENAKITPPSFIPYYLEPKLPYSSGLLLLIEVKQNVNNKYFPNRTNAINQSARSNTAILISTITNLHELLPLKFRFTYERQVYHDLVRMIQLQKKQLKKFLSS</sequence>
<evidence type="ECO:0000313" key="2">
    <source>
        <dbReference type="Proteomes" id="UP000439903"/>
    </source>
</evidence>